<proteinExistence type="predicted"/>
<gene>
    <name evidence="2" type="ORF">PCOR1329_LOCUS33986</name>
</gene>
<feature type="region of interest" description="Disordered" evidence="1">
    <location>
        <begin position="148"/>
        <end position="170"/>
    </location>
</feature>
<sequence length="386" mass="41615">MPTSCGPRCAPQGHAVLGSMRRNPTILTACAPPAVSCPTPVPAPPAPANPWRRCSAVGSPHQLPRWRRHLGWPWPYRKAAPCRASSPPCHSSMTPRRSSQHRRRRRTPRRPPRAQKSCATAPVSPAAQLGRGALAVLCGCPEAAIPRTSTRNSTGGGTRGARSTRARGRAREDACQARKPAFDAFCGVEDAVMLHVSDSLPEAAPLLPRSTGCFVWLPSGCKAARFHAKFHWRRDTWGEANARAGESEDKCKARKRTFDAFCGVEDAVMLSLRPLPPVRPRSAGCFVWLPSGCKTARFHAKFHWRRDTWGEANARAGESEDACRARKPAFDAFCGVEEDKSASGAQDAEMLPVLAAPPEAESAASGEGGPLAPRLRTYEADDAVAA</sequence>
<evidence type="ECO:0000313" key="3">
    <source>
        <dbReference type="Proteomes" id="UP001189429"/>
    </source>
</evidence>
<feature type="region of interest" description="Disordered" evidence="1">
    <location>
        <begin position="81"/>
        <end position="124"/>
    </location>
</feature>
<feature type="region of interest" description="Disordered" evidence="1">
    <location>
        <begin position="342"/>
        <end position="386"/>
    </location>
</feature>
<feature type="compositionally biased region" description="Low complexity" evidence="1">
    <location>
        <begin position="351"/>
        <end position="373"/>
    </location>
</feature>
<reference evidence="2" key="1">
    <citation type="submission" date="2023-10" db="EMBL/GenBank/DDBJ databases">
        <authorList>
            <person name="Chen Y."/>
            <person name="Shah S."/>
            <person name="Dougan E. K."/>
            <person name="Thang M."/>
            <person name="Chan C."/>
        </authorList>
    </citation>
    <scope>NUCLEOTIDE SEQUENCE [LARGE SCALE GENOMIC DNA]</scope>
</reference>
<feature type="compositionally biased region" description="Basic residues" evidence="1">
    <location>
        <begin position="98"/>
        <end position="113"/>
    </location>
</feature>
<evidence type="ECO:0008006" key="4">
    <source>
        <dbReference type="Google" id="ProtNLM"/>
    </source>
</evidence>
<dbReference type="Proteomes" id="UP001189429">
    <property type="component" value="Unassembled WGS sequence"/>
</dbReference>
<dbReference type="EMBL" id="CAUYUJ010014184">
    <property type="protein sequence ID" value="CAK0837907.1"/>
    <property type="molecule type" value="Genomic_DNA"/>
</dbReference>
<evidence type="ECO:0000256" key="1">
    <source>
        <dbReference type="SAM" id="MobiDB-lite"/>
    </source>
</evidence>
<evidence type="ECO:0000313" key="2">
    <source>
        <dbReference type="EMBL" id="CAK0837907.1"/>
    </source>
</evidence>
<accession>A0ABN9SZ63</accession>
<keyword evidence="3" id="KW-1185">Reference proteome</keyword>
<protein>
    <recommendedName>
        <fullName evidence="4">AP2/ERF domain-containing protein</fullName>
    </recommendedName>
</protein>
<comment type="caution">
    <text evidence="2">The sequence shown here is derived from an EMBL/GenBank/DDBJ whole genome shotgun (WGS) entry which is preliminary data.</text>
</comment>
<organism evidence="2 3">
    <name type="scientific">Prorocentrum cordatum</name>
    <dbReference type="NCBI Taxonomy" id="2364126"/>
    <lineage>
        <taxon>Eukaryota</taxon>
        <taxon>Sar</taxon>
        <taxon>Alveolata</taxon>
        <taxon>Dinophyceae</taxon>
        <taxon>Prorocentrales</taxon>
        <taxon>Prorocentraceae</taxon>
        <taxon>Prorocentrum</taxon>
    </lineage>
</organism>
<name>A0ABN9SZ63_9DINO</name>